<dbReference type="Pfam" id="PF01751">
    <property type="entry name" value="Toprim"/>
    <property type="match status" value="1"/>
</dbReference>
<evidence type="ECO:0000256" key="4">
    <source>
        <dbReference type="ARBA" id="ARBA00022723"/>
    </source>
</evidence>
<protein>
    <recommendedName>
        <fullName evidence="3">DNA topoisomerase</fullName>
        <ecNumber evidence="3">5.6.2.1</ecNumber>
    </recommendedName>
    <alternativeName>
        <fullName evidence="15">Omega-protein</fullName>
    </alternativeName>
    <alternativeName>
        <fullName evidence="14">Relaxing enzyme</fullName>
    </alternativeName>
    <alternativeName>
        <fullName evidence="12">Swivelase</fullName>
    </alternativeName>
    <alternativeName>
        <fullName evidence="13">Untwisting enzyme</fullName>
    </alternativeName>
</protein>
<dbReference type="SMART" id="SM00493">
    <property type="entry name" value="TOPRIM"/>
    <property type="match status" value="1"/>
</dbReference>
<feature type="domain" description="Topo IA-type catalytic" evidence="18">
    <location>
        <begin position="149"/>
        <end position="595"/>
    </location>
</feature>
<dbReference type="FunFam" id="1.10.290.10:FF:000004">
    <property type="entry name" value="DNA topoisomerase 3"/>
    <property type="match status" value="1"/>
</dbReference>
<dbReference type="PROSITE" id="PS00396">
    <property type="entry name" value="TOPO_IA_1"/>
    <property type="match status" value="1"/>
</dbReference>
<evidence type="ECO:0000259" key="17">
    <source>
        <dbReference type="PROSITE" id="PS50880"/>
    </source>
</evidence>
<dbReference type="GO" id="GO:0003677">
    <property type="term" value="F:DNA binding"/>
    <property type="evidence" value="ECO:0007669"/>
    <property type="project" value="UniProtKB-KW"/>
</dbReference>
<dbReference type="PROSITE" id="PS52039">
    <property type="entry name" value="TOPO_IA_2"/>
    <property type="match status" value="1"/>
</dbReference>
<evidence type="ECO:0000256" key="15">
    <source>
        <dbReference type="ARBA" id="ARBA00032877"/>
    </source>
</evidence>
<keyword evidence="7" id="KW-0862">Zinc</keyword>
<reference evidence="19" key="1">
    <citation type="submission" date="2015-10" db="EMBL/GenBank/DDBJ databases">
        <title>Description of Candidatus Tenderia electrophaga gen. nov, sp. nov., an Uncultivated Electroautotroph from a Biocathode Enrichment.</title>
        <authorList>
            <person name="Eddie B.J."/>
            <person name="Malanoski A.P."/>
            <person name="Wang Z."/>
            <person name="Hall R.J."/>
            <person name="Oh S.D."/>
            <person name="Heiner C."/>
            <person name="Lin B."/>
            <person name="Strycharz-Glaven S.M."/>
        </authorList>
    </citation>
    <scope>NUCLEOTIDE SEQUENCE [LARGE SCALE GENOMIC DNA]</scope>
    <source>
        <strain evidence="19">NRL1</strain>
    </source>
</reference>
<gene>
    <name evidence="19" type="ORF">Tel_11395</name>
</gene>
<organism evidence="19 20">
    <name type="scientific">Candidatus Tenderia electrophaga</name>
    <dbReference type="NCBI Taxonomy" id="1748243"/>
    <lineage>
        <taxon>Bacteria</taxon>
        <taxon>Pseudomonadati</taxon>
        <taxon>Pseudomonadota</taxon>
        <taxon>Gammaproteobacteria</taxon>
        <taxon>Candidatus Tenderiales</taxon>
        <taxon>Candidatus Tenderiaceae</taxon>
        <taxon>Candidatus Tenderia</taxon>
    </lineage>
</organism>
<dbReference type="GO" id="GO:0008270">
    <property type="term" value="F:zinc ion binding"/>
    <property type="evidence" value="ECO:0007669"/>
    <property type="project" value="UniProtKB-KW"/>
</dbReference>
<evidence type="ECO:0000256" key="13">
    <source>
        <dbReference type="ARBA" id="ARBA00031985"/>
    </source>
</evidence>
<keyword evidence="4" id="KW-0479">Metal-binding</keyword>
<dbReference type="CDD" id="cd03362">
    <property type="entry name" value="TOPRIM_TopoIA_TopoIII"/>
    <property type="match status" value="1"/>
</dbReference>
<feature type="region of interest" description="Disordered" evidence="16">
    <location>
        <begin position="605"/>
        <end position="627"/>
    </location>
</feature>
<dbReference type="InterPro" id="IPR013824">
    <property type="entry name" value="Topo_IA_cen_sub1"/>
</dbReference>
<dbReference type="InterPro" id="IPR003601">
    <property type="entry name" value="Topo_IA_2"/>
</dbReference>
<evidence type="ECO:0000259" key="18">
    <source>
        <dbReference type="PROSITE" id="PS52039"/>
    </source>
</evidence>
<evidence type="ECO:0000256" key="7">
    <source>
        <dbReference type="ARBA" id="ARBA00022833"/>
    </source>
</evidence>
<dbReference type="NCBIfam" id="TIGR01056">
    <property type="entry name" value="topB"/>
    <property type="match status" value="1"/>
</dbReference>
<keyword evidence="20" id="KW-1185">Reference proteome</keyword>
<dbReference type="InterPro" id="IPR006171">
    <property type="entry name" value="TOPRIM_dom"/>
</dbReference>
<dbReference type="SUPFAM" id="SSF57783">
    <property type="entry name" value="Zinc beta-ribbon"/>
    <property type="match status" value="1"/>
</dbReference>
<dbReference type="Gene3D" id="3.30.65.10">
    <property type="entry name" value="Bacterial Topoisomerase I, domain 1"/>
    <property type="match status" value="2"/>
</dbReference>
<dbReference type="GO" id="GO:0003917">
    <property type="term" value="F:DNA topoisomerase type I (single strand cut, ATP-independent) activity"/>
    <property type="evidence" value="ECO:0007669"/>
    <property type="project" value="UniProtKB-EC"/>
</dbReference>
<keyword evidence="6" id="KW-0863">Zinc-finger</keyword>
<dbReference type="InterPro" id="IPR034144">
    <property type="entry name" value="TOPRIM_TopoIII"/>
</dbReference>
<dbReference type="KEGG" id="tee:Tel_11395"/>
<dbReference type="NCBIfam" id="NF005829">
    <property type="entry name" value="PRK07726.1"/>
    <property type="match status" value="1"/>
</dbReference>
<dbReference type="Gene3D" id="1.10.290.10">
    <property type="entry name" value="Topoisomerase I, domain 4"/>
    <property type="match status" value="1"/>
</dbReference>
<dbReference type="Gene3D" id="2.70.20.10">
    <property type="entry name" value="Topoisomerase I, domain 3"/>
    <property type="match status" value="1"/>
</dbReference>
<evidence type="ECO:0000256" key="1">
    <source>
        <dbReference type="ARBA" id="ARBA00000213"/>
    </source>
</evidence>
<evidence type="ECO:0000256" key="8">
    <source>
        <dbReference type="ARBA" id="ARBA00022842"/>
    </source>
</evidence>
<dbReference type="InterPro" id="IPR000380">
    <property type="entry name" value="Topo_IA"/>
</dbReference>
<name>A0A0S2TEW4_9GAMM</name>
<evidence type="ECO:0000256" key="11">
    <source>
        <dbReference type="ARBA" id="ARBA00023235"/>
    </source>
</evidence>
<evidence type="ECO:0000313" key="20">
    <source>
        <dbReference type="Proteomes" id="UP000055136"/>
    </source>
</evidence>
<dbReference type="InterPro" id="IPR013497">
    <property type="entry name" value="Topo_IA_cen"/>
</dbReference>
<evidence type="ECO:0000313" key="19">
    <source>
        <dbReference type="EMBL" id="ALP53692.1"/>
    </source>
</evidence>
<evidence type="ECO:0000256" key="14">
    <source>
        <dbReference type="ARBA" id="ARBA00032235"/>
    </source>
</evidence>
<evidence type="ECO:0000256" key="3">
    <source>
        <dbReference type="ARBA" id="ARBA00012891"/>
    </source>
</evidence>
<dbReference type="InterPro" id="IPR013825">
    <property type="entry name" value="Topo_IA_cen_sub2"/>
</dbReference>
<dbReference type="PANTHER" id="PTHR11390:SF21">
    <property type="entry name" value="DNA TOPOISOMERASE 3-ALPHA"/>
    <property type="match status" value="1"/>
</dbReference>
<keyword evidence="9" id="KW-0799">Topoisomerase</keyword>
<dbReference type="STRING" id="1748243.Tel_11395"/>
<keyword evidence="10" id="KW-0238">DNA-binding</keyword>
<evidence type="ECO:0000256" key="10">
    <source>
        <dbReference type="ARBA" id="ARBA00023125"/>
    </source>
</evidence>
<dbReference type="AlphaFoldDB" id="A0A0S2TEW4"/>
<keyword evidence="8" id="KW-0460">Magnesium</keyword>
<keyword evidence="11" id="KW-0413">Isomerase</keyword>
<evidence type="ECO:0000256" key="16">
    <source>
        <dbReference type="SAM" id="MobiDB-lite"/>
    </source>
</evidence>
<keyword evidence="5" id="KW-0677">Repeat</keyword>
<evidence type="ECO:0000256" key="9">
    <source>
        <dbReference type="ARBA" id="ARBA00023029"/>
    </source>
</evidence>
<dbReference type="Gene3D" id="1.10.460.10">
    <property type="entry name" value="Topoisomerase I, domain 2"/>
    <property type="match status" value="1"/>
</dbReference>
<evidence type="ECO:0000256" key="2">
    <source>
        <dbReference type="ARBA" id="ARBA00009446"/>
    </source>
</evidence>
<dbReference type="SUPFAM" id="SSF56712">
    <property type="entry name" value="Prokaryotic type I DNA topoisomerase"/>
    <property type="match status" value="1"/>
</dbReference>
<dbReference type="InterPro" id="IPR003602">
    <property type="entry name" value="Topo_IA_DNA-bd_dom"/>
</dbReference>
<dbReference type="Pfam" id="PF01131">
    <property type="entry name" value="Topoisom_bac"/>
    <property type="match status" value="1"/>
</dbReference>
<evidence type="ECO:0000256" key="6">
    <source>
        <dbReference type="ARBA" id="ARBA00022771"/>
    </source>
</evidence>
<dbReference type="InterPro" id="IPR023406">
    <property type="entry name" value="Topo_IA_AS"/>
</dbReference>
<dbReference type="Pfam" id="PF01396">
    <property type="entry name" value="Zn_ribbon_Top1"/>
    <property type="match status" value="2"/>
</dbReference>
<dbReference type="PANTHER" id="PTHR11390">
    <property type="entry name" value="PROKARYOTIC DNA TOPOISOMERASE"/>
    <property type="match status" value="1"/>
</dbReference>
<sequence length="723" mass="79736">MQLYLCEKPSQARDIARVLGVSRKGDGCLQGSDTTVTWCFGHLLEMLAPDGYDPAYKRWQFETLPIIPGQWKLEVRKEARKQYNIIRQLLKKASSVVIATDADREGETIAREMLQLCQWRGPVTRLWLSALDDASIRKALANVLPGSRTEALYHAGLGRARADWLVGMNLTRAYTLIGRQGGHDGVLSVGRVQTPALNLVVERDLAIEAFTPSPYYEIHGTFQAQAGQFTARWLPPAELTDSEGRCTNLTAARTLAQKIEGQQGKITKAETTREKEAAPLPFDLSTLQQETSKRWGMGAQEVLDTAQALYETHKALTYPRTDCPYLPDSQRADATQVLSTLKQSDPVYAPLVDGADAGLCSRAWNDKKITAHHAIIPTTTSADVTKMSQRERRLYDLVSRRYIAQFYPAYEYDKTVIEVIACNNTFRVSGNVPRVDGWRSVLGQARTDSPDDNADLPAVSTGEVTQVLSDRLDTRQTKPPPRYTEGSLIAAMKSIGKQISDPKLKKVLRDTSGIGTEATRAGIIETLLQRCFLTKAKKDLISTPTGRALIAMMPAQIKDPATTALWEQGLDDIAQGRGNLPAFIAGQAKWIEEILRQVKQQSASGATRSAGFGDDDPAQHPCPQCAKPLRRRKGKNGWFWGCTAYPDCKSTLPDNRGKPGQANKHSATRETHGGPPSKIGDACPQCRSGKLVQRSVKTGKNAGRPFIGCTAYPKCDYFARTYE</sequence>
<dbReference type="InterPro" id="IPR005738">
    <property type="entry name" value="TopoIII"/>
</dbReference>
<dbReference type="GO" id="GO:0006265">
    <property type="term" value="P:DNA topological change"/>
    <property type="evidence" value="ECO:0007669"/>
    <property type="project" value="InterPro"/>
</dbReference>
<dbReference type="CDD" id="cd00186">
    <property type="entry name" value="TOP1Ac"/>
    <property type="match status" value="1"/>
</dbReference>
<dbReference type="InterPro" id="IPR013826">
    <property type="entry name" value="Topo_IA_cen_sub3"/>
</dbReference>
<dbReference type="GO" id="GO:0006281">
    <property type="term" value="P:DNA repair"/>
    <property type="evidence" value="ECO:0007669"/>
    <property type="project" value="TreeGrafter"/>
</dbReference>
<dbReference type="PROSITE" id="PS50880">
    <property type="entry name" value="TOPRIM"/>
    <property type="match status" value="1"/>
</dbReference>
<dbReference type="InterPro" id="IPR023405">
    <property type="entry name" value="Topo_IA_core_domain"/>
</dbReference>
<dbReference type="EC" id="5.6.2.1" evidence="3"/>
<dbReference type="GO" id="GO:0043597">
    <property type="term" value="C:cytoplasmic replication fork"/>
    <property type="evidence" value="ECO:0007669"/>
    <property type="project" value="TreeGrafter"/>
</dbReference>
<dbReference type="Gene3D" id="3.40.50.140">
    <property type="match status" value="1"/>
</dbReference>
<dbReference type="GO" id="GO:0006310">
    <property type="term" value="P:DNA recombination"/>
    <property type="evidence" value="ECO:0007669"/>
    <property type="project" value="TreeGrafter"/>
</dbReference>
<dbReference type="InterPro" id="IPR013498">
    <property type="entry name" value="Topo_IA_Znf"/>
</dbReference>
<comment type="similarity">
    <text evidence="2">Belongs to the type IA topoisomerase family.</text>
</comment>
<dbReference type="SMART" id="SM00436">
    <property type="entry name" value="TOP1Bc"/>
    <property type="match status" value="1"/>
</dbReference>
<comment type="catalytic activity">
    <reaction evidence="1">
        <text>ATP-independent breakage of single-stranded DNA, followed by passage and rejoining.</text>
        <dbReference type="EC" id="5.6.2.1"/>
    </reaction>
</comment>
<feature type="region of interest" description="Disordered" evidence="16">
    <location>
        <begin position="653"/>
        <end position="683"/>
    </location>
</feature>
<dbReference type="SMART" id="SM00437">
    <property type="entry name" value="TOP1Ac"/>
    <property type="match status" value="1"/>
</dbReference>
<evidence type="ECO:0000256" key="12">
    <source>
        <dbReference type="ARBA" id="ARBA00030003"/>
    </source>
</evidence>
<proteinExistence type="inferred from homology"/>
<feature type="domain" description="Toprim" evidence="17">
    <location>
        <begin position="1"/>
        <end position="132"/>
    </location>
</feature>
<dbReference type="PRINTS" id="PR00417">
    <property type="entry name" value="PRTPISMRASEI"/>
</dbReference>
<accession>A0A0S2TEW4</accession>
<dbReference type="EMBL" id="CP013099">
    <property type="protein sequence ID" value="ALP53692.1"/>
    <property type="molecule type" value="Genomic_DNA"/>
</dbReference>
<evidence type="ECO:0000256" key="5">
    <source>
        <dbReference type="ARBA" id="ARBA00022737"/>
    </source>
</evidence>
<dbReference type="Proteomes" id="UP000055136">
    <property type="component" value="Chromosome"/>
</dbReference>